<name>A0ABR3ZLM5_9PEZI</name>
<dbReference type="Proteomes" id="UP001583186">
    <property type="component" value="Unassembled WGS sequence"/>
</dbReference>
<comment type="caution">
    <text evidence="1">The sequence shown here is derived from an EMBL/GenBank/DDBJ whole genome shotgun (WGS) entry which is preliminary data.</text>
</comment>
<keyword evidence="2" id="KW-1185">Reference proteome</keyword>
<proteinExistence type="predicted"/>
<dbReference type="EMBL" id="JAWCUI010000008">
    <property type="protein sequence ID" value="KAL1901067.1"/>
    <property type="molecule type" value="Genomic_DNA"/>
</dbReference>
<evidence type="ECO:0000313" key="1">
    <source>
        <dbReference type="EMBL" id="KAL1901067.1"/>
    </source>
</evidence>
<accession>A0ABR3ZLM5</accession>
<gene>
    <name evidence="1" type="ORF">Sste5346_002134</name>
</gene>
<organism evidence="1 2">
    <name type="scientific">Sporothrix stenoceras</name>
    <dbReference type="NCBI Taxonomy" id="5173"/>
    <lineage>
        <taxon>Eukaryota</taxon>
        <taxon>Fungi</taxon>
        <taxon>Dikarya</taxon>
        <taxon>Ascomycota</taxon>
        <taxon>Pezizomycotina</taxon>
        <taxon>Sordariomycetes</taxon>
        <taxon>Sordariomycetidae</taxon>
        <taxon>Ophiostomatales</taxon>
        <taxon>Ophiostomataceae</taxon>
        <taxon>Sporothrix</taxon>
    </lineage>
</organism>
<evidence type="ECO:0000313" key="2">
    <source>
        <dbReference type="Proteomes" id="UP001583186"/>
    </source>
</evidence>
<sequence>MNRDLLTRYTARIKVKHIDPVHNSSVLYEDIANTLDGGVNATDDQMGAVLFGCGANGGSMGVVVNATHPTYNSSYFAYQHAVTSGIIVKVMFGYSPDARVKP</sequence>
<reference evidence="1 2" key="1">
    <citation type="journal article" date="2024" name="IMA Fungus">
        <title>IMA Genome - F19 : A genome assembly and annotation guide to empower mycologists, including annotated draft genome sequences of Ceratocystis pirilliformis, Diaporthe australafricana, Fusarium ophioides, Paecilomyces lecythidis, and Sporothrix stenoceras.</title>
        <authorList>
            <person name="Aylward J."/>
            <person name="Wilson A.M."/>
            <person name="Visagie C.M."/>
            <person name="Spraker J."/>
            <person name="Barnes I."/>
            <person name="Buitendag C."/>
            <person name="Ceriani C."/>
            <person name="Del Mar Angel L."/>
            <person name="du Plessis D."/>
            <person name="Fuchs T."/>
            <person name="Gasser K."/>
            <person name="Kramer D."/>
            <person name="Li W."/>
            <person name="Munsamy K."/>
            <person name="Piso A."/>
            <person name="Price J.L."/>
            <person name="Sonnekus B."/>
            <person name="Thomas C."/>
            <person name="van der Nest A."/>
            <person name="van Dijk A."/>
            <person name="van Heerden A."/>
            <person name="van Vuuren N."/>
            <person name="Yilmaz N."/>
            <person name="Duong T.A."/>
            <person name="van der Merwe N.A."/>
            <person name="Wingfield M.J."/>
            <person name="Wingfield B.D."/>
        </authorList>
    </citation>
    <scope>NUCLEOTIDE SEQUENCE [LARGE SCALE GENOMIC DNA]</scope>
    <source>
        <strain evidence="1 2">CMW 5346</strain>
    </source>
</reference>
<protein>
    <submittedName>
        <fullName evidence="1">Uncharacterized protein</fullName>
    </submittedName>
</protein>